<feature type="transmembrane region" description="Helical" evidence="8">
    <location>
        <begin position="305"/>
        <end position="327"/>
    </location>
</feature>
<keyword evidence="6 8" id="KW-1133">Transmembrane helix</keyword>
<gene>
    <name evidence="9" type="ORF">SRT_04490</name>
</gene>
<keyword evidence="3" id="KW-0813">Transport</keyword>
<evidence type="ECO:0000256" key="3">
    <source>
        <dbReference type="ARBA" id="ARBA00022448"/>
    </source>
</evidence>
<dbReference type="KEGG" id="strg:SRT_04490"/>
<sequence>MKNSVKARHVFLLLILLLSLFSLISLSIGQVSFSVFDILDIFLGRSSDAMMMIITNIRLPRILVCLLAGGSLALSGMLLQTLTHNPLADSGILGINTGAGMVITLTISYLNIESHLVISFLPVIAMLGGCLTILLVFLIARQKNNNISPTRLIITGVGVSTMLSGTMVSIVGSVNRYKVDYIVHWLSGQISGDNWTTLMILSPLLFTLWIWTYSRSQTLNIMNLNDHTALALGLRLQKERLITLTLATSLAALSVILVGNITFIGLVAGHIARKLLGSNHFISLPSAMLIGMLILLSADTIGRVFLIGTGIPTGLIVSILGAPYFLYLMTRIEK</sequence>
<dbReference type="InterPro" id="IPR037294">
    <property type="entry name" value="ABC_BtuC-like"/>
</dbReference>
<dbReference type="Pfam" id="PF01032">
    <property type="entry name" value="FecCD"/>
    <property type="match status" value="1"/>
</dbReference>
<keyword evidence="5 8" id="KW-0812">Transmembrane</keyword>
<dbReference type="GO" id="GO:0033214">
    <property type="term" value="P:siderophore-iron import into cell"/>
    <property type="evidence" value="ECO:0007669"/>
    <property type="project" value="TreeGrafter"/>
</dbReference>
<evidence type="ECO:0000256" key="6">
    <source>
        <dbReference type="ARBA" id="ARBA00022989"/>
    </source>
</evidence>
<dbReference type="CDD" id="cd06550">
    <property type="entry name" value="TM_ABC_iron-siderophores_like"/>
    <property type="match status" value="1"/>
</dbReference>
<dbReference type="RefSeq" id="WP_128832915.1">
    <property type="nucleotide sequence ID" value="NZ_AP014612.1"/>
</dbReference>
<feature type="transmembrane region" description="Helical" evidence="8">
    <location>
        <begin position="194"/>
        <end position="213"/>
    </location>
</feature>
<dbReference type="AlphaFoldDB" id="A0A1L7LHU5"/>
<organism evidence="9 10">
    <name type="scientific">Streptococcus troglodytae</name>
    <dbReference type="NCBI Taxonomy" id="1111760"/>
    <lineage>
        <taxon>Bacteria</taxon>
        <taxon>Bacillati</taxon>
        <taxon>Bacillota</taxon>
        <taxon>Bacilli</taxon>
        <taxon>Lactobacillales</taxon>
        <taxon>Streptococcaceae</taxon>
        <taxon>Streptococcus</taxon>
    </lineage>
</organism>
<accession>A0A1L7LHU5</accession>
<evidence type="ECO:0000256" key="7">
    <source>
        <dbReference type="ARBA" id="ARBA00023136"/>
    </source>
</evidence>
<feature type="transmembrane region" description="Helical" evidence="8">
    <location>
        <begin position="116"/>
        <end position="140"/>
    </location>
</feature>
<protein>
    <submittedName>
        <fullName evidence="9">Iron (Fe3+) ABC superfamily ATP binding cassette transporter, membrane protein</fullName>
    </submittedName>
</protein>
<name>A0A1L7LHU5_9STRE</name>
<dbReference type="EMBL" id="AP014612">
    <property type="protein sequence ID" value="BAQ23710.1"/>
    <property type="molecule type" value="Genomic_DNA"/>
</dbReference>
<evidence type="ECO:0000256" key="8">
    <source>
        <dbReference type="SAM" id="Phobius"/>
    </source>
</evidence>
<proteinExistence type="inferred from homology"/>
<feature type="transmembrane region" description="Helical" evidence="8">
    <location>
        <begin position="241"/>
        <end position="268"/>
    </location>
</feature>
<reference evidence="9 10" key="1">
    <citation type="journal article" date="2016" name="Microbiol. Immunol.">
        <title>Complete genome sequence of Streptococcus troglodytae TKU31 isolated from the oral cavity of a chimpanzee (Pan troglodytes).</title>
        <authorList>
            <person name="Okamoto M."/>
            <person name="Naito M."/>
            <person name="Miyanohara M."/>
            <person name="Imai S."/>
            <person name="Nomura Y."/>
            <person name="Saito W."/>
            <person name="Momoi Y."/>
            <person name="Takada K."/>
            <person name="Miyabe-Nishiwaki T."/>
            <person name="Tomonaga M."/>
            <person name="Hanada N."/>
        </authorList>
    </citation>
    <scope>NUCLEOTIDE SEQUENCE [LARGE SCALE GENOMIC DNA]</scope>
    <source>
        <strain evidence="10">TKU 31</strain>
    </source>
</reference>
<dbReference type="Proteomes" id="UP000217758">
    <property type="component" value="Chromosome"/>
</dbReference>
<feature type="transmembrane region" description="Helical" evidence="8">
    <location>
        <begin position="280"/>
        <end position="298"/>
    </location>
</feature>
<feature type="transmembrane region" description="Helical" evidence="8">
    <location>
        <begin position="152"/>
        <end position="174"/>
    </location>
</feature>
<evidence type="ECO:0000256" key="4">
    <source>
        <dbReference type="ARBA" id="ARBA00022475"/>
    </source>
</evidence>
<comment type="similarity">
    <text evidence="2">Belongs to the binding-protein-dependent transport system permease family. FecCD subfamily.</text>
</comment>
<evidence type="ECO:0000256" key="5">
    <source>
        <dbReference type="ARBA" id="ARBA00022692"/>
    </source>
</evidence>
<dbReference type="PANTHER" id="PTHR30472:SF64">
    <property type="entry name" value="IRON(3+)-HYDROXAMATE IMPORT SYSTEM PERMEASE PROTEIN FHUG"/>
    <property type="match status" value="1"/>
</dbReference>
<feature type="transmembrane region" description="Helical" evidence="8">
    <location>
        <begin position="59"/>
        <end position="79"/>
    </location>
</feature>
<keyword evidence="10" id="KW-1185">Reference proteome</keyword>
<evidence type="ECO:0000256" key="2">
    <source>
        <dbReference type="ARBA" id="ARBA00007935"/>
    </source>
</evidence>
<dbReference type="PANTHER" id="PTHR30472">
    <property type="entry name" value="FERRIC ENTEROBACTIN TRANSPORT SYSTEM PERMEASE PROTEIN"/>
    <property type="match status" value="1"/>
</dbReference>
<dbReference type="FunFam" id="1.10.3470.10:FF:000001">
    <property type="entry name" value="Vitamin B12 ABC transporter permease BtuC"/>
    <property type="match status" value="1"/>
</dbReference>
<dbReference type="InterPro" id="IPR000522">
    <property type="entry name" value="ABC_transptr_permease_BtuC"/>
</dbReference>
<dbReference type="Gene3D" id="1.10.3470.10">
    <property type="entry name" value="ABC transporter involved in vitamin B12 uptake, BtuC"/>
    <property type="match status" value="1"/>
</dbReference>
<evidence type="ECO:0000256" key="1">
    <source>
        <dbReference type="ARBA" id="ARBA00004651"/>
    </source>
</evidence>
<comment type="subcellular location">
    <subcellularLocation>
        <location evidence="1">Cell membrane</location>
        <topology evidence="1">Multi-pass membrane protein</topology>
    </subcellularLocation>
</comment>
<feature type="transmembrane region" description="Helical" evidence="8">
    <location>
        <begin position="91"/>
        <end position="110"/>
    </location>
</feature>
<dbReference type="GO" id="GO:0022857">
    <property type="term" value="F:transmembrane transporter activity"/>
    <property type="evidence" value="ECO:0007669"/>
    <property type="project" value="InterPro"/>
</dbReference>
<dbReference type="GO" id="GO:0005886">
    <property type="term" value="C:plasma membrane"/>
    <property type="evidence" value="ECO:0007669"/>
    <property type="project" value="UniProtKB-SubCell"/>
</dbReference>
<keyword evidence="7 8" id="KW-0472">Membrane</keyword>
<keyword evidence="4" id="KW-1003">Cell membrane</keyword>
<dbReference type="SUPFAM" id="SSF81345">
    <property type="entry name" value="ABC transporter involved in vitamin B12 uptake, BtuC"/>
    <property type="match status" value="1"/>
</dbReference>
<evidence type="ECO:0000313" key="9">
    <source>
        <dbReference type="EMBL" id="BAQ23710.1"/>
    </source>
</evidence>
<evidence type="ECO:0000313" key="10">
    <source>
        <dbReference type="Proteomes" id="UP000217758"/>
    </source>
</evidence>